<keyword evidence="2" id="KW-0813">Transport</keyword>
<dbReference type="InterPro" id="IPR016152">
    <property type="entry name" value="PTrfase/Anion_transptr"/>
</dbReference>
<dbReference type="HOGENOM" id="CLU_072531_2_0_14"/>
<accession>W0GMA4</accession>
<gene>
    <name evidence="12" type="ORF">P344_05535</name>
</gene>
<keyword evidence="6" id="KW-0598">Phosphotransferase system</keyword>
<protein>
    <recommendedName>
        <fullName evidence="9">Ascorbate-specific PTS system EIIA component</fullName>
    </recommendedName>
    <alternativeName>
        <fullName evidence="10">Ascorbate-specific phosphotransferase enzyme IIA component</fullName>
    </alternativeName>
</protein>
<dbReference type="PROSITE" id="PS51094">
    <property type="entry name" value="PTS_EIIA_TYPE_2"/>
    <property type="match status" value="1"/>
</dbReference>
<dbReference type="Pfam" id="PF00359">
    <property type="entry name" value="PTS_EIIA_2"/>
    <property type="match status" value="1"/>
</dbReference>
<dbReference type="SUPFAM" id="SSF55804">
    <property type="entry name" value="Phoshotransferase/anion transport protein"/>
    <property type="match status" value="1"/>
</dbReference>
<evidence type="ECO:0000313" key="12">
    <source>
        <dbReference type="EMBL" id="AHI58426.1"/>
    </source>
</evidence>
<proteinExistence type="predicted"/>
<reference evidence="12 13" key="1">
    <citation type="submission" date="2013-09" db="EMBL/GenBank/DDBJ databases">
        <title>Complete genome sequence of Spiroplasma mirum suckling mouse cataract agent.</title>
        <authorList>
            <person name="Landry C.A."/>
            <person name="Bastian F.O."/>
            <person name="Thune R.L."/>
        </authorList>
    </citation>
    <scope>NUCLEOTIDE SEQUENCE [LARGE SCALE GENOMIC DNA]</scope>
    <source>
        <strain evidence="12 13">SMCA</strain>
    </source>
</reference>
<dbReference type="STRING" id="838561.P344_05535"/>
<dbReference type="Proteomes" id="UP000019260">
    <property type="component" value="Chromosome"/>
</dbReference>
<dbReference type="PATRIC" id="fig|838561.3.peg.1066"/>
<evidence type="ECO:0000259" key="11">
    <source>
        <dbReference type="PROSITE" id="PS51094"/>
    </source>
</evidence>
<dbReference type="InterPro" id="IPR002178">
    <property type="entry name" value="PTS_EIIA_type-2_dom"/>
</dbReference>
<evidence type="ECO:0000256" key="2">
    <source>
        <dbReference type="ARBA" id="ARBA00022448"/>
    </source>
</evidence>
<dbReference type="GO" id="GO:0009401">
    <property type="term" value="P:phosphoenolpyruvate-dependent sugar phosphotransferase system"/>
    <property type="evidence" value="ECO:0007669"/>
    <property type="project" value="UniProtKB-KW"/>
</dbReference>
<dbReference type="Gene3D" id="3.40.930.10">
    <property type="entry name" value="Mannitol-specific EII, Chain A"/>
    <property type="match status" value="1"/>
</dbReference>
<evidence type="ECO:0000256" key="7">
    <source>
        <dbReference type="ARBA" id="ARBA00022777"/>
    </source>
</evidence>
<comment type="subcellular location">
    <subcellularLocation>
        <location evidence="1">Cytoplasm</location>
    </subcellularLocation>
</comment>
<evidence type="ECO:0000256" key="6">
    <source>
        <dbReference type="ARBA" id="ARBA00022683"/>
    </source>
</evidence>
<feature type="domain" description="PTS EIIA type-2" evidence="11">
    <location>
        <begin position="2"/>
        <end position="147"/>
    </location>
</feature>
<keyword evidence="4" id="KW-0597">Phosphoprotein</keyword>
<keyword evidence="3" id="KW-0963">Cytoplasm</keyword>
<dbReference type="OrthoDB" id="369398at2"/>
<evidence type="ECO:0000256" key="9">
    <source>
        <dbReference type="ARBA" id="ARBA00041175"/>
    </source>
</evidence>
<evidence type="ECO:0000313" key="13">
    <source>
        <dbReference type="Proteomes" id="UP000019260"/>
    </source>
</evidence>
<dbReference type="KEGG" id="smir:SMM_0935"/>
<dbReference type="KEGG" id="smia:P344_05535"/>
<evidence type="ECO:0000256" key="4">
    <source>
        <dbReference type="ARBA" id="ARBA00022553"/>
    </source>
</evidence>
<keyword evidence="13" id="KW-1185">Reference proteome</keyword>
<sequence length="149" mass="16963">MNLFNKKLIDYTDQNPVSDWQTGVHLGSQLLINHGYVTPDFPTKVIKITNELGPYYVIAPQLALMHINVDPAILKTGISFTYFKNPIIFKDEPKYHVNFCLALAAVDGDSHMGLLQAVATLFTNQQFLQDLKNCYSQKELVKIIKKYDK</sequence>
<dbReference type="GO" id="GO:0016301">
    <property type="term" value="F:kinase activity"/>
    <property type="evidence" value="ECO:0007669"/>
    <property type="project" value="UniProtKB-KW"/>
</dbReference>
<dbReference type="GO" id="GO:0005737">
    <property type="term" value="C:cytoplasm"/>
    <property type="evidence" value="ECO:0007669"/>
    <property type="project" value="UniProtKB-SubCell"/>
</dbReference>
<dbReference type="InterPro" id="IPR051351">
    <property type="entry name" value="Ascorbate-PTS_EIIA_comp"/>
</dbReference>
<evidence type="ECO:0000256" key="3">
    <source>
        <dbReference type="ARBA" id="ARBA00022490"/>
    </source>
</evidence>
<dbReference type="PANTHER" id="PTHR36203">
    <property type="entry name" value="ASCORBATE-SPECIFIC PTS SYSTEM EIIA COMPONENT"/>
    <property type="match status" value="1"/>
</dbReference>
<keyword evidence="5" id="KW-0808">Transferase</keyword>
<dbReference type="eggNOG" id="COG1762">
    <property type="taxonomic scope" value="Bacteria"/>
</dbReference>
<organism evidence="12 13">
    <name type="scientific">Spiroplasma mirum ATCC 29335</name>
    <dbReference type="NCBI Taxonomy" id="838561"/>
    <lineage>
        <taxon>Bacteria</taxon>
        <taxon>Bacillati</taxon>
        <taxon>Mycoplasmatota</taxon>
        <taxon>Mollicutes</taxon>
        <taxon>Entomoplasmatales</taxon>
        <taxon>Spiroplasmataceae</taxon>
        <taxon>Spiroplasma</taxon>
    </lineage>
</organism>
<evidence type="ECO:0000256" key="10">
    <source>
        <dbReference type="ARBA" id="ARBA00042072"/>
    </source>
</evidence>
<dbReference type="AlphaFoldDB" id="W0GMA4"/>
<dbReference type="PANTHER" id="PTHR36203:SF1">
    <property type="entry name" value="ASCORBATE-SPECIFIC PTS SYSTEM EIIA COMPONENT"/>
    <property type="match status" value="1"/>
</dbReference>
<evidence type="ECO:0000256" key="5">
    <source>
        <dbReference type="ARBA" id="ARBA00022679"/>
    </source>
</evidence>
<evidence type="ECO:0000256" key="1">
    <source>
        <dbReference type="ARBA" id="ARBA00004496"/>
    </source>
</evidence>
<name>W0GMA4_9MOLU</name>
<dbReference type="RefSeq" id="WP_025317674.1">
    <property type="nucleotide sequence ID" value="NZ_CP002082.1"/>
</dbReference>
<dbReference type="EMBL" id="CP006720">
    <property type="protein sequence ID" value="AHI58426.1"/>
    <property type="molecule type" value="Genomic_DNA"/>
</dbReference>
<keyword evidence="7" id="KW-0418">Kinase</keyword>
<comment type="function">
    <text evidence="8">The phosphoenolpyruvate-dependent sugar phosphotransferase system (sugar PTS), a major carbohydrate active transport system, catalyzes the phosphorylation of incoming sugar substrates concomitantly with their translocation across the cell membrane. The enzyme II UlaABC PTS system is involved in ascorbate transport.</text>
</comment>
<evidence type="ECO:0000256" key="8">
    <source>
        <dbReference type="ARBA" id="ARBA00037387"/>
    </source>
</evidence>